<dbReference type="SUPFAM" id="SSF117892">
    <property type="entry name" value="Band 7/SPFH domain"/>
    <property type="match status" value="1"/>
</dbReference>
<organism evidence="3 4">
    <name type="scientific">Spirulina subsalsa FACHB-351</name>
    <dbReference type="NCBI Taxonomy" id="234711"/>
    <lineage>
        <taxon>Bacteria</taxon>
        <taxon>Bacillati</taxon>
        <taxon>Cyanobacteriota</taxon>
        <taxon>Cyanophyceae</taxon>
        <taxon>Spirulinales</taxon>
        <taxon>Spirulinaceae</taxon>
        <taxon>Spirulina</taxon>
    </lineage>
</organism>
<dbReference type="Gene3D" id="3.30.479.30">
    <property type="entry name" value="Band 7 domain"/>
    <property type="match status" value="1"/>
</dbReference>
<evidence type="ECO:0008006" key="5">
    <source>
        <dbReference type="Google" id="ProtNLM"/>
    </source>
</evidence>
<evidence type="ECO:0000256" key="2">
    <source>
        <dbReference type="SAM" id="MobiDB-lite"/>
    </source>
</evidence>
<dbReference type="EMBL" id="JAIHOM010000064">
    <property type="protein sequence ID" value="MCW6037279.1"/>
    <property type="molecule type" value="Genomic_DNA"/>
</dbReference>
<proteinExistence type="predicted"/>
<name>A0ABT3L705_9CYAN</name>
<dbReference type="InterPro" id="IPR036013">
    <property type="entry name" value="Band_7/SPFH_dom_sf"/>
</dbReference>
<feature type="coiled-coil region" evidence="1">
    <location>
        <begin position="306"/>
        <end position="337"/>
    </location>
</feature>
<evidence type="ECO:0000313" key="3">
    <source>
        <dbReference type="EMBL" id="MCW6037279.1"/>
    </source>
</evidence>
<keyword evidence="1" id="KW-0175">Coiled coil</keyword>
<comment type="caution">
    <text evidence="3">The sequence shown here is derived from an EMBL/GenBank/DDBJ whole genome shotgun (WGS) entry which is preliminary data.</text>
</comment>
<feature type="region of interest" description="Disordered" evidence="2">
    <location>
        <begin position="18"/>
        <end position="50"/>
    </location>
</feature>
<sequence>MTKKIVENQYLQEVLEQQQQLDRQLNKRARRSPPHPPAQAAPKPSAPTVETSGELFAMAEPFQPELSRETSPSETLPIKMEKTPSRAIDYKIVGFLWWKSVIVPPNAYVIHTRRGHSQPIHLGRGISFRFNPLTDAFLVIPSAVQTILINARCICLEKQGIVVQAYVQWIIDDLQTAYWKLDFSDPEDPMGIVNLQLREQAEAAIKDKVATLSIDEVLSDKQPIIEELTYRLRTVAEGSAEDGGNSQGLGLKIVTVQIKDAVVSSTTLWENLQVPFRSERQKLARLAELENEQVVSDLERENQLRNERADLEVKSQLEQLKAEQEQAQYNREYTERNRRQQMEETAARQKLAEENTTAQVRQEGELELALQALALEQRRLTAEMEKLRQQMQFDALQAEQNRTLLTTELELAQMRDFAQVQAAQRRLELERQRRAIENDLSEAHLKARLIAELPKIAENLPAPNEQNMTVISTDGQETAANSLLSFLSTVLSLFQSQNRED</sequence>
<gene>
    <name evidence="3" type="ORF">K4A83_13505</name>
</gene>
<dbReference type="RefSeq" id="WP_265265128.1">
    <property type="nucleotide sequence ID" value="NZ_JAIHOM010000064.1"/>
</dbReference>
<feature type="coiled-coil region" evidence="1">
    <location>
        <begin position="419"/>
        <end position="446"/>
    </location>
</feature>
<keyword evidence="4" id="KW-1185">Reference proteome</keyword>
<dbReference type="Proteomes" id="UP001526426">
    <property type="component" value="Unassembled WGS sequence"/>
</dbReference>
<protein>
    <recommendedName>
        <fullName evidence="5">Band 7 domain-containing protein</fullName>
    </recommendedName>
</protein>
<evidence type="ECO:0000256" key="1">
    <source>
        <dbReference type="SAM" id="Coils"/>
    </source>
</evidence>
<evidence type="ECO:0000313" key="4">
    <source>
        <dbReference type="Proteomes" id="UP001526426"/>
    </source>
</evidence>
<reference evidence="3 4" key="1">
    <citation type="submission" date="2021-08" db="EMBL/GenBank/DDBJ databases">
        <title>Draft genome sequence of Spirulina subsalsa with high tolerance to salinity and hype-accumulation of phycocyanin.</title>
        <authorList>
            <person name="Pei H."/>
            <person name="Jiang L."/>
        </authorList>
    </citation>
    <scope>NUCLEOTIDE SEQUENCE [LARGE SCALE GENOMIC DNA]</scope>
    <source>
        <strain evidence="3 4">FACHB-351</strain>
    </source>
</reference>
<accession>A0ABT3L705</accession>